<name>A0ABQ3G7C6_9BURK</name>
<gene>
    <name evidence="1" type="ORF">GCM10007320_44060</name>
</gene>
<accession>A0ABQ3G7C6</accession>
<dbReference type="InterPro" id="IPR010662">
    <property type="entry name" value="RBBP9/YdeN"/>
</dbReference>
<proteinExistence type="predicted"/>
<dbReference type="SUPFAM" id="SSF53474">
    <property type="entry name" value="alpha/beta-Hydrolases"/>
    <property type="match status" value="1"/>
</dbReference>
<dbReference type="Gene3D" id="3.40.50.1820">
    <property type="entry name" value="alpha/beta hydrolase"/>
    <property type="match status" value="1"/>
</dbReference>
<dbReference type="Pfam" id="PF06821">
    <property type="entry name" value="Ser_hydrolase"/>
    <property type="match status" value="1"/>
</dbReference>
<keyword evidence="2" id="KW-1185">Reference proteome</keyword>
<reference evidence="2" key="1">
    <citation type="journal article" date="2019" name="Int. J. Syst. Evol. Microbiol.">
        <title>The Global Catalogue of Microorganisms (GCM) 10K type strain sequencing project: providing services to taxonomists for standard genome sequencing and annotation.</title>
        <authorList>
            <consortium name="The Broad Institute Genomics Platform"/>
            <consortium name="The Broad Institute Genome Sequencing Center for Infectious Disease"/>
            <person name="Wu L."/>
            <person name="Ma J."/>
        </authorList>
    </citation>
    <scope>NUCLEOTIDE SEQUENCE [LARGE SCALE GENOMIC DNA]</scope>
    <source>
        <strain evidence="2">KCTC 23314</strain>
    </source>
</reference>
<dbReference type="EMBL" id="BMYK01000017">
    <property type="protein sequence ID" value="GHC93278.1"/>
    <property type="molecule type" value="Genomic_DNA"/>
</dbReference>
<dbReference type="GO" id="GO:0016787">
    <property type="term" value="F:hydrolase activity"/>
    <property type="evidence" value="ECO:0007669"/>
    <property type="project" value="UniProtKB-KW"/>
</dbReference>
<evidence type="ECO:0000313" key="2">
    <source>
        <dbReference type="Proteomes" id="UP000626210"/>
    </source>
</evidence>
<dbReference type="InterPro" id="IPR029058">
    <property type="entry name" value="AB_hydrolase_fold"/>
</dbReference>
<comment type="caution">
    <text evidence="1">The sequence shown here is derived from an EMBL/GenBank/DDBJ whole genome shotgun (WGS) entry which is preliminary data.</text>
</comment>
<evidence type="ECO:0000313" key="1">
    <source>
        <dbReference type="EMBL" id="GHC93278.1"/>
    </source>
</evidence>
<protein>
    <submittedName>
        <fullName evidence="1">Alpha/beta hydrolase</fullName>
    </submittedName>
</protein>
<dbReference type="Proteomes" id="UP000626210">
    <property type="component" value="Unassembled WGS sequence"/>
</dbReference>
<keyword evidence="1" id="KW-0378">Hydrolase</keyword>
<dbReference type="RefSeq" id="WP_189689050.1">
    <property type="nucleotide sequence ID" value="NZ_BMYK01000017.1"/>
</dbReference>
<sequence>MRTLIIPGWRNSGPGHWQSLWEARLPDVTRVQQDDWVAPRRAAWLENTVRAILARPDPVLLVAHSLGCIVVAHLPPEAQARVHGALLVAPADPERRAVLVDFAPVPHARLPFRSTLVASTNDPYCPVRLAGAYARAWGSQLVRLPDAGHINVDSGHGEWPQGLELLRALEQAPPRPAEQPTPRLRRATLALAAR</sequence>
<organism evidence="1 2">
    <name type="scientific">Pseudorhodoferax aquiterrae</name>
    <dbReference type="NCBI Taxonomy" id="747304"/>
    <lineage>
        <taxon>Bacteria</taxon>
        <taxon>Pseudomonadati</taxon>
        <taxon>Pseudomonadota</taxon>
        <taxon>Betaproteobacteria</taxon>
        <taxon>Burkholderiales</taxon>
        <taxon>Comamonadaceae</taxon>
    </lineage>
</organism>